<dbReference type="Gene3D" id="3.90.1150.10">
    <property type="entry name" value="Aspartate Aminotransferase, domain 1"/>
    <property type="match status" value="1"/>
</dbReference>
<evidence type="ECO:0000256" key="1">
    <source>
        <dbReference type="ARBA" id="ARBA00001933"/>
    </source>
</evidence>
<dbReference type="Proteomes" id="UP000197717">
    <property type="component" value="Chromosome"/>
</dbReference>
<dbReference type="InterPro" id="IPR015422">
    <property type="entry name" value="PyrdxlP-dep_Trfase_small"/>
</dbReference>
<protein>
    <submittedName>
        <fullName evidence="5">Cystathionine gamma-synthase</fullName>
    </submittedName>
</protein>
<evidence type="ECO:0000256" key="4">
    <source>
        <dbReference type="RuleBase" id="RU362118"/>
    </source>
</evidence>
<gene>
    <name evidence="5" type="ORF">CEW91_09705</name>
</gene>
<dbReference type="SUPFAM" id="SSF53383">
    <property type="entry name" value="PLP-dependent transferases"/>
    <property type="match status" value="1"/>
</dbReference>
<dbReference type="PROSITE" id="PS00868">
    <property type="entry name" value="CYS_MET_METAB_PP"/>
    <property type="match status" value="1"/>
</dbReference>
<dbReference type="RefSeq" id="WP_088768764.1">
    <property type="nucleotide sequence ID" value="NZ_CP022133.1"/>
</dbReference>
<keyword evidence="3 4" id="KW-0663">Pyridoxal phosphate</keyword>
<evidence type="ECO:0000256" key="3">
    <source>
        <dbReference type="ARBA" id="ARBA00022898"/>
    </source>
</evidence>
<dbReference type="PIRSF" id="PIRSF001434">
    <property type="entry name" value="CGS"/>
    <property type="match status" value="1"/>
</dbReference>
<dbReference type="Pfam" id="PF01053">
    <property type="entry name" value="Cys_Met_Meta_PP"/>
    <property type="match status" value="1"/>
</dbReference>
<reference evidence="5 6" key="1">
    <citation type="submission" date="2017-06" db="EMBL/GenBank/DDBJ databases">
        <title>Complete genome sequence of Idiomarina piscisalsi strain 10PY1A isolated from soil of Soudi Arabia.</title>
        <authorList>
            <person name="Kim M.-C."/>
            <person name="Jung B.K."/>
            <person name="Budiyanto F."/>
            <person name="Nzila A."/>
            <person name="Shin J.-H."/>
        </authorList>
    </citation>
    <scope>NUCLEOTIDE SEQUENCE [LARGE SCALE GENOMIC DNA]</scope>
    <source>
        <strain evidence="5 6">10PY1A</strain>
    </source>
</reference>
<accession>A0ABM6LUW6</accession>
<evidence type="ECO:0000313" key="6">
    <source>
        <dbReference type="Proteomes" id="UP000197717"/>
    </source>
</evidence>
<proteinExistence type="inferred from homology"/>
<dbReference type="PANTHER" id="PTHR11808:SF15">
    <property type="entry name" value="CYSTATHIONINE GAMMA-LYASE"/>
    <property type="match status" value="1"/>
</dbReference>
<dbReference type="InterPro" id="IPR015424">
    <property type="entry name" value="PyrdxlP-dep_Trfase"/>
</dbReference>
<sequence>MTKTLFSSQSVLAQGGTNKHIHDVSIIPPVYTSTTYLRDSDNQYRSGLVYSRADNPTYRPAELLLAELENAADARLFASGMAAATAVFQALKPGDSIIAPQVMYWALRQWLKTFGQDAGLHIRFVDTSNLEELQKAVDEKAPTLIWLETPGNPLWTVTDIEAVSAIAKNCGALLAVDSTVATPLLTKPLDLGADIVMHSATKYLNGHSDVISGALATRENSPFWQRLVAIRGQNGAVPSPHDASQLLRGMRTLFLRVRESCQNALYIAEQLELHPQVTEVLYPGLKSFVGHEVAVKQMHGGFGGMLSIRLAGGEQAAIAVAAKTQLWHRATSLGGVESLIEHRASIEGPDTPVPSDLLRLSVGIESADDLLADLQQAIDKAHA</sequence>
<dbReference type="EMBL" id="CP022133">
    <property type="protein sequence ID" value="ASG66393.1"/>
    <property type="molecule type" value="Genomic_DNA"/>
</dbReference>
<dbReference type="InterPro" id="IPR054542">
    <property type="entry name" value="Cys_met_metab_PP"/>
</dbReference>
<dbReference type="PANTHER" id="PTHR11808">
    <property type="entry name" value="TRANS-SULFURATION ENZYME FAMILY MEMBER"/>
    <property type="match status" value="1"/>
</dbReference>
<comment type="cofactor">
    <cofactor evidence="1 4">
        <name>pyridoxal 5'-phosphate</name>
        <dbReference type="ChEBI" id="CHEBI:597326"/>
    </cofactor>
</comment>
<dbReference type="Gene3D" id="3.40.640.10">
    <property type="entry name" value="Type I PLP-dependent aspartate aminotransferase-like (Major domain)"/>
    <property type="match status" value="1"/>
</dbReference>
<dbReference type="CDD" id="cd00614">
    <property type="entry name" value="CGS_like"/>
    <property type="match status" value="1"/>
</dbReference>
<dbReference type="InterPro" id="IPR000277">
    <property type="entry name" value="Cys/Met-Metab_PyrdxlP-dep_enz"/>
</dbReference>
<evidence type="ECO:0000256" key="2">
    <source>
        <dbReference type="ARBA" id="ARBA00009077"/>
    </source>
</evidence>
<keyword evidence="6" id="KW-1185">Reference proteome</keyword>
<name>A0ABM6LUW6_9GAMM</name>
<organism evidence="5 6">
    <name type="scientific">Idiomarina piscisalsi</name>
    <dbReference type="NCBI Taxonomy" id="1096243"/>
    <lineage>
        <taxon>Bacteria</taxon>
        <taxon>Pseudomonadati</taxon>
        <taxon>Pseudomonadota</taxon>
        <taxon>Gammaproteobacteria</taxon>
        <taxon>Alteromonadales</taxon>
        <taxon>Idiomarinaceae</taxon>
        <taxon>Idiomarina</taxon>
    </lineage>
</organism>
<comment type="similarity">
    <text evidence="2 4">Belongs to the trans-sulfuration enzymes family.</text>
</comment>
<dbReference type="InterPro" id="IPR015421">
    <property type="entry name" value="PyrdxlP-dep_Trfase_major"/>
</dbReference>
<evidence type="ECO:0000313" key="5">
    <source>
        <dbReference type="EMBL" id="ASG66393.1"/>
    </source>
</evidence>